<sequence length="423" mass="44871">MRLALLCLLLALPAAAAPPELLLRTPPWELREGDAAAALGPTLERVRAADRAAVDAWVERPEGEGPLGPRALDEAAEALELTGFAHPADPLADRPDPDLEPLRTLGRLLAAEGVRRGREAGWSAATPPLRAAVRLGHRLGEAQGLTRVLVGLAVQQRVVQALEALAEEPGLPHLHATLADLTHQRIDVLPAAWTQLARPALNDPLIQQARDAVDAPGELANADWDELLHRLVLALAVGFEPDPEKPDEPLPPLPPAAEAALAAFGPAFEAVAPPGVQPRARRLIEGVLAEWDRLRGEAWADTLVPYHVLRAQPPRVPGPGLPERLLLPLIASPLPALAAAADLDRRMAALQGAEALREHAARAGRFPETLAEVDPPVPDDPFTGGPPGYAVSADGRSATLRQEPLPGDAPGRAHTHRVEVQAD</sequence>
<dbReference type="RefSeq" id="WP_014437077.1">
    <property type="nucleotide sequence ID" value="NC_017080.1"/>
</dbReference>
<keyword evidence="2" id="KW-0732">Signal</keyword>
<feature type="region of interest" description="Disordered" evidence="1">
    <location>
        <begin position="370"/>
        <end position="423"/>
    </location>
</feature>
<gene>
    <name evidence="3" type="ordered locus">PSMK_17000</name>
</gene>
<dbReference type="HOGENOM" id="CLU_648679_0_0_0"/>
<evidence type="ECO:0000256" key="2">
    <source>
        <dbReference type="SAM" id="SignalP"/>
    </source>
</evidence>
<organism evidence="3 4">
    <name type="scientific">Phycisphaera mikurensis (strain NBRC 102666 / KCTC 22515 / FYK2301M01)</name>
    <dbReference type="NCBI Taxonomy" id="1142394"/>
    <lineage>
        <taxon>Bacteria</taxon>
        <taxon>Pseudomonadati</taxon>
        <taxon>Planctomycetota</taxon>
        <taxon>Phycisphaerae</taxon>
        <taxon>Phycisphaerales</taxon>
        <taxon>Phycisphaeraceae</taxon>
        <taxon>Phycisphaera</taxon>
    </lineage>
</organism>
<feature type="signal peptide" evidence="2">
    <location>
        <begin position="1"/>
        <end position="16"/>
    </location>
</feature>
<dbReference type="EMBL" id="AP012338">
    <property type="protein sequence ID" value="BAM03859.1"/>
    <property type="molecule type" value="Genomic_DNA"/>
</dbReference>
<dbReference type="STRING" id="1142394.PSMK_17000"/>
<dbReference type="KEGG" id="phm:PSMK_17000"/>
<keyword evidence="4" id="KW-1185">Reference proteome</keyword>
<dbReference type="Proteomes" id="UP000007881">
    <property type="component" value="Chromosome"/>
</dbReference>
<evidence type="ECO:0008006" key="5">
    <source>
        <dbReference type="Google" id="ProtNLM"/>
    </source>
</evidence>
<name>I0IF21_PHYMF</name>
<protein>
    <recommendedName>
        <fullName evidence="5">Secreted protein</fullName>
    </recommendedName>
</protein>
<feature type="chain" id="PRO_5003628784" description="Secreted protein" evidence="2">
    <location>
        <begin position="17"/>
        <end position="423"/>
    </location>
</feature>
<evidence type="ECO:0000256" key="1">
    <source>
        <dbReference type="SAM" id="MobiDB-lite"/>
    </source>
</evidence>
<reference evidence="3 4" key="1">
    <citation type="submission" date="2012-02" db="EMBL/GenBank/DDBJ databases">
        <title>Complete genome sequence of Phycisphaera mikurensis NBRC 102666.</title>
        <authorList>
            <person name="Ankai A."/>
            <person name="Hosoyama A."/>
            <person name="Terui Y."/>
            <person name="Sekine M."/>
            <person name="Fukai R."/>
            <person name="Kato Y."/>
            <person name="Nakamura S."/>
            <person name="Yamada-Narita S."/>
            <person name="Kawakoshi A."/>
            <person name="Fukunaga Y."/>
            <person name="Yamazaki S."/>
            <person name="Fujita N."/>
        </authorList>
    </citation>
    <scope>NUCLEOTIDE SEQUENCE [LARGE SCALE GENOMIC DNA]</scope>
    <source>
        <strain evidence="4">NBRC 102666 / KCTC 22515 / FYK2301M01</strain>
    </source>
</reference>
<accession>I0IF21</accession>
<proteinExistence type="predicted"/>
<evidence type="ECO:0000313" key="3">
    <source>
        <dbReference type="EMBL" id="BAM03859.1"/>
    </source>
</evidence>
<dbReference type="AlphaFoldDB" id="I0IF21"/>
<evidence type="ECO:0000313" key="4">
    <source>
        <dbReference type="Proteomes" id="UP000007881"/>
    </source>
</evidence>